<dbReference type="Proteomes" id="UP000485058">
    <property type="component" value="Unassembled WGS sequence"/>
</dbReference>
<evidence type="ECO:0000256" key="1">
    <source>
        <dbReference type="SAM" id="MobiDB-lite"/>
    </source>
</evidence>
<feature type="compositionally biased region" description="Low complexity" evidence="1">
    <location>
        <begin position="24"/>
        <end position="44"/>
    </location>
</feature>
<reference evidence="2 3" key="1">
    <citation type="submission" date="2020-02" db="EMBL/GenBank/DDBJ databases">
        <title>Draft genome sequence of Haematococcus lacustris strain NIES-144.</title>
        <authorList>
            <person name="Morimoto D."/>
            <person name="Nakagawa S."/>
            <person name="Yoshida T."/>
            <person name="Sawayama S."/>
        </authorList>
    </citation>
    <scope>NUCLEOTIDE SEQUENCE [LARGE SCALE GENOMIC DNA]</scope>
    <source>
        <strain evidence="2 3">NIES-144</strain>
    </source>
</reference>
<protein>
    <submittedName>
        <fullName evidence="2">Uncharacterized protein</fullName>
    </submittedName>
</protein>
<evidence type="ECO:0000313" key="3">
    <source>
        <dbReference type="Proteomes" id="UP000485058"/>
    </source>
</evidence>
<feature type="region of interest" description="Disordered" evidence="1">
    <location>
        <begin position="24"/>
        <end position="48"/>
    </location>
</feature>
<feature type="non-terminal residue" evidence="2">
    <location>
        <position position="221"/>
    </location>
</feature>
<dbReference type="EMBL" id="BLLF01003662">
    <property type="protein sequence ID" value="GFH27893.1"/>
    <property type="molecule type" value="Genomic_DNA"/>
</dbReference>
<evidence type="ECO:0000313" key="2">
    <source>
        <dbReference type="EMBL" id="GFH27893.1"/>
    </source>
</evidence>
<comment type="caution">
    <text evidence="2">The sequence shown here is derived from an EMBL/GenBank/DDBJ whole genome shotgun (WGS) entry which is preliminary data.</text>
</comment>
<sequence length="221" mass="23156">AQLQTVPTQAATASIEVLERGLTQQQQQQQQLQLPSSPSSLLPAPAAPPLLAPSRLTQLQHLLLPSSPSSLLPAPAAPPLLAPSRLTQLQHLLLPSSPSSLLHAPAAPPVLAPSRLTQQQHLLLPSSPSSILAAAAAALAGARARVDDVVSAFLGQQARRAQQSTGLLSGCSVFAAWRGTGSAWAAHPHCHAMFQMAAKRINDEQGRVRLATRKKKGQAAY</sequence>
<organism evidence="2 3">
    <name type="scientific">Haematococcus lacustris</name>
    <name type="common">Green alga</name>
    <name type="synonym">Haematococcus pluvialis</name>
    <dbReference type="NCBI Taxonomy" id="44745"/>
    <lineage>
        <taxon>Eukaryota</taxon>
        <taxon>Viridiplantae</taxon>
        <taxon>Chlorophyta</taxon>
        <taxon>core chlorophytes</taxon>
        <taxon>Chlorophyceae</taxon>
        <taxon>CS clade</taxon>
        <taxon>Chlamydomonadales</taxon>
        <taxon>Haematococcaceae</taxon>
        <taxon>Haematococcus</taxon>
    </lineage>
</organism>
<name>A0A6A0A5V2_HAELA</name>
<keyword evidence="3" id="KW-1185">Reference proteome</keyword>
<feature type="non-terminal residue" evidence="2">
    <location>
        <position position="1"/>
    </location>
</feature>
<dbReference type="AlphaFoldDB" id="A0A6A0A5V2"/>
<accession>A0A6A0A5V2</accession>
<proteinExistence type="predicted"/>
<gene>
    <name evidence="2" type="ORF">HaLaN_26282</name>
</gene>